<dbReference type="GeneID" id="77808742"/>
<feature type="region of interest" description="Disordered" evidence="1">
    <location>
        <begin position="1"/>
        <end position="73"/>
    </location>
</feature>
<evidence type="ECO:0000256" key="1">
    <source>
        <dbReference type="SAM" id="MobiDB-lite"/>
    </source>
</evidence>
<reference evidence="2" key="1">
    <citation type="submission" date="2022-10" db="EMBL/GenBank/DDBJ databases">
        <title>Puccinia triticina Genome sequencing and assembly.</title>
        <authorList>
            <person name="Li C."/>
        </authorList>
    </citation>
    <scope>NUCLEOTIDE SEQUENCE</scope>
    <source>
        <strain evidence="2">Pt15</strain>
    </source>
</reference>
<dbReference type="RefSeq" id="XP_053018275.1">
    <property type="nucleotide sequence ID" value="XM_053167858.1"/>
</dbReference>
<dbReference type="EMBL" id="CP110423">
    <property type="protein sequence ID" value="WAQ82720.1"/>
    <property type="molecule type" value="Genomic_DNA"/>
</dbReference>
<name>A0ABY7CC81_9BASI</name>
<accession>A0ABY7CC81</accession>
<evidence type="ECO:0000313" key="3">
    <source>
        <dbReference type="Proteomes" id="UP001164743"/>
    </source>
</evidence>
<protein>
    <submittedName>
        <fullName evidence="2">Uncharacterized protein</fullName>
    </submittedName>
</protein>
<keyword evidence="3" id="KW-1185">Reference proteome</keyword>
<dbReference type="Proteomes" id="UP001164743">
    <property type="component" value="Chromosome 3A"/>
</dbReference>
<organism evidence="2 3">
    <name type="scientific">Puccinia triticina</name>
    <dbReference type="NCBI Taxonomy" id="208348"/>
    <lineage>
        <taxon>Eukaryota</taxon>
        <taxon>Fungi</taxon>
        <taxon>Dikarya</taxon>
        <taxon>Basidiomycota</taxon>
        <taxon>Pucciniomycotina</taxon>
        <taxon>Pucciniomycetes</taxon>
        <taxon>Pucciniales</taxon>
        <taxon>Pucciniaceae</taxon>
        <taxon>Puccinia</taxon>
    </lineage>
</organism>
<evidence type="ECO:0000313" key="2">
    <source>
        <dbReference type="EMBL" id="WAQ82720.1"/>
    </source>
</evidence>
<proteinExistence type="predicted"/>
<sequence>MESGSDIPWTGPPWGGVGWAGQQATVNGTDRASRDTPLLSTEQKVSQPPKPPSPEKHYWDPQPTLPSVPHNQDVANNEWSAVCVLL</sequence>
<gene>
    <name evidence="2" type="ORF">PtA15_3A84</name>
</gene>